<evidence type="ECO:0000256" key="9">
    <source>
        <dbReference type="ARBA" id="ARBA00049940"/>
    </source>
</evidence>
<comment type="subcellular location">
    <subcellularLocation>
        <location evidence="1 10">Cell membrane</location>
        <topology evidence="1 10">Multi-pass membrane protein</topology>
    </subcellularLocation>
</comment>
<feature type="binding site" evidence="10">
    <location>
        <position position="63"/>
    </location>
    <ligand>
        <name>Na(+)</name>
        <dbReference type="ChEBI" id="CHEBI:29101"/>
        <note>structural</note>
    </ligand>
</feature>
<dbReference type="OrthoDB" id="5148600at2"/>
<keyword evidence="10" id="KW-0406">Ion transport</keyword>
<evidence type="ECO:0000256" key="6">
    <source>
        <dbReference type="ARBA" id="ARBA00023303"/>
    </source>
</evidence>
<dbReference type="PANTHER" id="PTHR28259">
    <property type="entry name" value="FLUORIDE EXPORT PROTEIN 1-RELATED"/>
    <property type="match status" value="1"/>
</dbReference>
<keyword evidence="6 10" id="KW-0407">Ion channel</keyword>
<dbReference type="InterPro" id="IPR003691">
    <property type="entry name" value="FluC"/>
</dbReference>
<comment type="similarity">
    <text evidence="7 10">Belongs to the fluoride channel Fluc/FEX (TC 1.A.43) family.</text>
</comment>
<keyword evidence="12" id="KW-1185">Reference proteome</keyword>
<comment type="function">
    <text evidence="9 10">Fluoride-specific ion channel. Important for reducing fluoride concentration in the cell, thus reducing its toxicity.</text>
</comment>
<feature type="transmembrane region" description="Helical" evidence="10">
    <location>
        <begin position="84"/>
        <end position="106"/>
    </location>
</feature>
<dbReference type="PANTHER" id="PTHR28259:SF1">
    <property type="entry name" value="FLUORIDE EXPORT PROTEIN 1-RELATED"/>
    <property type="match status" value="1"/>
</dbReference>
<evidence type="ECO:0000313" key="11">
    <source>
        <dbReference type="EMBL" id="AGG67565.1"/>
    </source>
</evidence>
<dbReference type="Pfam" id="PF02537">
    <property type="entry name" value="CRCB"/>
    <property type="match status" value="1"/>
</dbReference>
<evidence type="ECO:0000256" key="1">
    <source>
        <dbReference type="ARBA" id="ARBA00004651"/>
    </source>
</evidence>
<dbReference type="HOGENOM" id="CLU_114342_2_2_11"/>
<feature type="binding site" evidence="10">
    <location>
        <position position="66"/>
    </location>
    <ligand>
        <name>Na(+)</name>
        <dbReference type="ChEBI" id="CHEBI:29101"/>
        <note>structural</note>
    </ligand>
</feature>
<evidence type="ECO:0000256" key="3">
    <source>
        <dbReference type="ARBA" id="ARBA00022692"/>
    </source>
</evidence>
<comment type="catalytic activity">
    <reaction evidence="8">
        <text>fluoride(in) = fluoride(out)</text>
        <dbReference type="Rhea" id="RHEA:76159"/>
        <dbReference type="ChEBI" id="CHEBI:17051"/>
    </reaction>
    <physiologicalReaction direction="left-to-right" evidence="8">
        <dbReference type="Rhea" id="RHEA:76160"/>
    </physiologicalReaction>
</comment>
<keyword evidence="10" id="KW-0813">Transport</keyword>
<proteinExistence type="inferred from homology"/>
<keyword evidence="10" id="KW-0479">Metal-binding</keyword>
<keyword evidence="5 10" id="KW-0472">Membrane</keyword>
<dbReference type="STRING" id="1121353.H924_10685"/>
<dbReference type="GO" id="GO:0140114">
    <property type="term" value="P:cellular detoxification of fluoride"/>
    <property type="evidence" value="ECO:0007669"/>
    <property type="project" value="UniProtKB-UniRule"/>
</dbReference>
<sequence length="108" mass="11381">MIFIYVAVAAFVGGFSRWGLAQLFPGKKATLLANTLACLVGGFVISRDFSAQETALLITGFCGALSTWSTLAKELGLLIKGGQWWQMLAYLASTVVLGFGAVQLGAAF</sequence>
<accession>M1UGW4</accession>
<comment type="activity regulation">
    <text evidence="10">Na(+) is not transported, but it plays an essential structural role and its presence is essential for fluoride channel function.</text>
</comment>
<evidence type="ECO:0000256" key="10">
    <source>
        <dbReference type="HAMAP-Rule" id="MF_00454"/>
    </source>
</evidence>
<keyword evidence="3 10" id="KW-0812">Transmembrane</keyword>
<dbReference type="HAMAP" id="MF_00454">
    <property type="entry name" value="FluC"/>
    <property type="match status" value="1"/>
</dbReference>
<reference evidence="11 12" key="1">
    <citation type="submission" date="2013-02" db="EMBL/GenBank/DDBJ databases">
        <title>The complete genome sequence of Corynebacterium callunae DSM 20147.</title>
        <authorList>
            <person name="Ruckert C."/>
            <person name="Albersmeier A."/>
            <person name="Kalinowski J."/>
        </authorList>
    </citation>
    <scope>NUCLEOTIDE SEQUENCE [LARGE SCALE GENOMIC DNA]</scope>
    <source>
        <strain evidence="11 12">DSM 20147</strain>
    </source>
</reference>
<feature type="transmembrane region" description="Helical" evidence="10">
    <location>
        <begin position="31"/>
        <end position="47"/>
    </location>
</feature>
<gene>
    <name evidence="10" type="primary">fluC</name>
    <name evidence="10" type="synonym">crcB</name>
    <name evidence="11" type="ORF">H924_10685</name>
</gene>
<dbReference type="RefSeq" id="WP_015651992.1">
    <property type="nucleotide sequence ID" value="NC_020506.1"/>
</dbReference>
<evidence type="ECO:0000256" key="4">
    <source>
        <dbReference type="ARBA" id="ARBA00022989"/>
    </source>
</evidence>
<evidence type="ECO:0000256" key="5">
    <source>
        <dbReference type="ARBA" id="ARBA00023136"/>
    </source>
</evidence>
<dbReference type="eggNOG" id="COG0239">
    <property type="taxonomic scope" value="Bacteria"/>
</dbReference>
<keyword evidence="4 10" id="KW-1133">Transmembrane helix</keyword>
<dbReference type="EMBL" id="CP004354">
    <property type="protein sequence ID" value="AGG67565.1"/>
    <property type="molecule type" value="Genomic_DNA"/>
</dbReference>
<dbReference type="PATRIC" id="fig|1121353.3.peg.2181"/>
<dbReference type="GO" id="GO:0046872">
    <property type="term" value="F:metal ion binding"/>
    <property type="evidence" value="ECO:0007669"/>
    <property type="project" value="UniProtKB-KW"/>
</dbReference>
<name>M1UGW4_9CORY</name>
<evidence type="ECO:0000256" key="7">
    <source>
        <dbReference type="ARBA" id="ARBA00035120"/>
    </source>
</evidence>
<dbReference type="GO" id="GO:0062054">
    <property type="term" value="F:fluoride channel activity"/>
    <property type="evidence" value="ECO:0007669"/>
    <property type="project" value="UniProtKB-UniRule"/>
</dbReference>
<evidence type="ECO:0000256" key="8">
    <source>
        <dbReference type="ARBA" id="ARBA00035585"/>
    </source>
</evidence>
<evidence type="ECO:0000256" key="2">
    <source>
        <dbReference type="ARBA" id="ARBA00022475"/>
    </source>
</evidence>
<dbReference type="GO" id="GO:0005886">
    <property type="term" value="C:plasma membrane"/>
    <property type="evidence" value="ECO:0007669"/>
    <property type="project" value="UniProtKB-SubCell"/>
</dbReference>
<protein>
    <recommendedName>
        <fullName evidence="10">Fluoride-specific ion channel FluC</fullName>
    </recommendedName>
</protein>
<dbReference type="KEGG" id="ccn:H924_10685"/>
<feature type="transmembrane region" description="Helical" evidence="10">
    <location>
        <begin position="54"/>
        <end position="72"/>
    </location>
</feature>
<dbReference type="AlphaFoldDB" id="M1UGW4"/>
<keyword evidence="10" id="KW-0915">Sodium</keyword>
<keyword evidence="2 10" id="KW-1003">Cell membrane</keyword>
<evidence type="ECO:0000313" key="12">
    <source>
        <dbReference type="Proteomes" id="UP000011760"/>
    </source>
</evidence>
<organism evidence="11 12">
    <name type="scientific">Corynebacterium callunae DSM 20147</name>
    <dbReference type="NCBI Taxonomy" id="1121353"/>
    <lineage>
        <taxon>Bacteria</taxon>
        <taxon>Bacillati</taxon>
        <taxon>Actinomycetota</taxon>
        <taxon>Actinomycetes</taxon>
        <taxon>Mycobacteriales</taxon>
        <taxon>Corynebacteriaceae</taxon>
        <taxon>Corynebacterium</taxon>
    </lineage>
</organism>
<dbReference type="Proteomes" id="UP000011760">
    <property type="component" value="Chromosome"/>
</dbReference>